<evidence type="ECO:0000259" key="2">
    <source>
        <dbReference type="Pfam" id="PF09968"/>
    </source>
</evidence>
<name>A0A1Y2KA64_9PROT</name>
<dbReference type="Proteomes" id="UP000194003">
    <property type="component" value="Unassembled WGS sequence"/>
</dbReference>
<sequence length="269" mass="30019">MDEWEQEPQRRSQLKRKRSISGVAGVLALLLVGGIAVLNAYLMAEKAPNPLALVYNGEMVATPSPNAPDAAQPAAFQQPLASSPQIPLNQVETEHLLFMREEEKMARDVYQRLFQRWGVSVFASITRSEQRHVDAVGRQIQRYGVPDPMNPDIPGQFKDPRLADLYKKLIARGDRSIESALRVGGVIEETDIRDLDNAIAQTRQPEIVRVYTLIQRGSFNHLRAFVHGLELRGVAYAPSILDSQRVKQILQQPMDTGFFGRNSAAPTAP</sequence>
<proteinExistence type="predicted"/>
<dbReference type="EMBL" id="LVJN01000004">
    <property type="protein sequence ID" value="OSM08664.1"/>
    <property type="molecule type" value="Genomic_DNA"/>
</dbReference>
<keyword evidence="1" id="KW-1133">Transmembrane helix</keyword>
<dbReference type="InterPro" id="IPR009078">
    <property type="entry name" value="Ferritin-like_SF"/>
</dbReference>
<evidence type="ECO:0000313" key="3">
    <source>
        <dbReference type="EMBL" id="OSM08664.1"/>
    </source>
</evidence>
<feature type="transmembrane region" description="Helical" evidence="1">
    <location>
        <begin position="20"/>
        <end position="42"/>
    </location>
</feature>
<dbReference type="STRING" id="1434232.MAIT1_02834"/>
<keyword evidence="4" id="KW-1185">Reference proteome</keyword>
<dbReference type="AlphaFoldDB" id="A0A1Y2KA64"/>
<dbReference type="Pfam" id="PF09968">
    <property type="entry name" value="DUF2202"/>
    <property type="match status" value="1"/>
</dbReference>
<organism evidence="3 4">
    <name type="scientific">Magnetofaba australis IT-1</name>
    <dbReference type="NCBI Taxonomy" id="1434232"/>
    <lineage>
        <taxon>Bacteria</taxon>
        <taxon>Pseudomonadati</taxon>
        <taxon>Pseudomonadota</taxon>
        <taxon>Magnetococcia</taxon>
        <taxon>Magnetococcales</taxon>
        <taxon>Magnetococcaceae</taxon>
        <taxon>Magnetofaba</taxon>
    </lineage>
</organism>
<dbReference type="CDD" id="cd01048">
    <property type="entry name" value="Ferritin_like_AB2"/>
    <property type="match status" value="1"/>
</dbReference>
<dbReference type="SUPFAM" id="SSF47240">
    <property type="entry name" value="Ferritin-like"/>
    <property type="match status" value="1"/>
</dbReference>
<feature type="domain" description="DUF2202" evidence="2">
    <location>
        <begin position="92"/>
        <end position="251"/>
    </location>
</feature>
<dbReference type="InterPro" id="IPR012347">
    <property type="entry name" value="Ferritin-like"/>
</dbReference>
<reference evidence="3 4" key="1">
    <citation type="journal article" date="2016" name="BMC Genomics">
        <title>Combined genomic and structural analyses of a cultured magnetotactic bacterium reveals its niche adaptation to a dynamic environment.</title>
        <authorList>
            <person name="Araujo A.C."/>
            <person name="Morillo V."/>
            <person name="Cypriano J."/>
            <person name="Teixeira L.C."/>
            <person name="Leao P."/>
            <person name="Lyra S."/>
            <person name="Almeida L.G."/>
            <person name="Bazylinski D.A."/>
            <person name="Vasconcellos A.T."/>
            <person name="Abreu F."/>
            <person name="Lins U."/>
        </authorList>
    </citation>
    <scope>NUCLEOTIDE SEQUENCE [LARGE SCALE GENOMIC DNA]</scope>
    <source>
        <strain evidence="3 4">IT-1</strain>
    </source>
</reference>
<keyword evidence="1" id="KW-0812">Transmembrane</keyword>
<keyword evidence="1" id="KW-0472">Membrane</keyword>
<evidence type="ECO:0000313" key="4">
    <source>
        <dbReference type="Proteomes" id="UP000194003"/>
    </source>
</evidence>
<dbReference type="Gene3D" id="1.20.1260.10">
    <property type="match status" value="1"/>
</dbReference>
<gene>
    <name evidence="3" type="ORF">MAIT1_02834</name>
</gene>
<evidence type="ECO:0000256" key="1">
    <source>
        <dbReference type="SAM" id="Phobius"/>
    </source>
</evidence>
<accession>A0A1Y2KA64</accession>
<protein>
    <submittedName>
        <fullName evidence="3">Putative Ferritin/ribonucleotide reductase-like protein</fullName>
    </submittedName>
</protein>
<dbReference type="InterPro" id="IPR019243">
    <property type="entry name" value="DUF2202"/>
</dbReference>
<comment type="caution">
    <text evidence="3">The sequence shown here is derived from an EMBL/GenBank/DDBJ whole genome shotgun (WGS) entry which is preliminary data.</text>
</comment>